<dbReference type="InterPro" id="IPR044751">
    <property type="entry name" value="Ion_transp-like_CBS"/>
</dbReference>
<dbReference type="InterPro" id="IPR016169">
    <property type="entry name" value="FAD-bd_PCMH_sub2"/>
</dbReference>
<reference evidence="13" key="2">
    <citation type="submission" date="2021-04" db="EMBL/GenBank/DDBJ databases">
        <authorList>
            <person name="Gilroy R."/>
        </authorList>
    </citation>
    <scope>NUCLEOTIDE SEQUENCE</scope>
    <source>
        <strain evidence="13">A6-441</strain>
    </source>
</reference>
<evidence type="ECO:0000256" key="10">
    <source>
        <dbReference type="SAM" id="Phobius"/>
    </source>
</evidence>
<evidence type="ECO:0000256" key="8">
    <source>
        <dbReference type="PROSITE-ProRule" id="PRU00703"/>
    </source>
</evidence>
<protein>
    <submittedName>
        <fullName evidence="13">Hemolysin family protein</fullName>
    </submittedName>
</protein>
<dbReference type="Proteomes" id="UP000724657">
    <property type="component" value="Unassembled WGS sequence"/>
</dbReference>
<comment type="subcellular location">
    <subcellularLocation>
        <location evidence="1">Cell membrane</location>
        <topology evidence="1">Multi-pass membrane protein</topology>
    </subcellularLocation>
</comment>
<keyword evidence="2" id="KW-1003">Cell membrane</keyword>
<dbReference type="FunFam" id="3.10.580.10:FF:000002">
    <property type="entry name" value="Magnesium/cobalt efflux protein CorC"/>
    <property type="match status" value="1"/>
</dbReference>
<evidence type="ECO:0000256" key="3">
    <source>
        <dbReference type="ARBA" id="ARBA00022692"/>
    </source>
</evidence>
<dbReference type="Pfam" id="PF01595">
    <property type="entry name" value="CNNM"/>
    <property type="match status" value="1"/>
</dbReference>
<evidence type="ECO:0000256" key="4">
    <source>
        <dbReference type="ARBA" id="ARBA00022737"/>
    </source>
</evidence>
<feature type="transmembrane region" description="Helical" evidence="10">
    <location>
        <begin position="12"/>
        <end position="34"/>
    </location>
</feature>
<dbReference type="PROSITE" id="PS51371">
    <property type="entry name" value="CBS"/>
    <property type="match status" value="2"/>
</dbReference>
<evidence type="ECO:0000256" key="7">
    <source>
        <dbReference type="ARBA" id="ARBA00023136"/>
    </source>
</evidence>
<reference evidence="13" key="1">
    <citation type="journal article" date="2021" name="PeerJ">
        <title>Extensive microbial diversity within the chicken gut microbiome revealed by metagenomics and culture.</title>
        <authorList>
            <person name="Gilroy R."/>
            <person name="Ravi A."/>
            <person name="Getino M."/>
            <person name="Pursley I."/>
            <person name="Horton D.L."/>
            <person name="Alikhan N.F."/>
            <person name="Baker D."/>
            <person name="Gharbi K."/>
            <person name="Hall N."/>
            <person name="Watson M."/>
            <person name="Adriaenssens E.M."/>
            <person name="Foster-Nyarko E."/>
            <person name="Jarju S."/>
            <person name="Secka A."/>
            <person name="Antonio M."/>
            <person name="Oren A."/>
            <person name="Chaudhuri R.R."/>
            <person name="La Ragione R."/>
            <person name="Hildebrand F."/>
            <person name="Pallen M.J."/>
        </authorList>
    </citation>
    <scope>NUCLEOTIDE SEQUENCE</scope>
    <source>
        <strain evidence="13">A6-441</strain>
    </source>
</reference>
<gene>
    <name evidence="13" type="ORF">IAA47_07405</name>
</gene>
<evidence type="ECO:0000256" key="2">
    <source>
        <dbReference type="ARBA" id="ARBA00022475"/>
    </source>
</evidence>
<dbReference type="CDD" id="cd04590">
    <property type="entry name" value="CBS_pair_CorC_HlyC_assoc"/>
    <property type="match status" value="1"/>
</dbReference>
<dbReference type="PANTHER" id="PTHR43099">
    <property type="entry name" value="UPF0053 PROTEIN YRKA"/>
    <property type="match status" value="1"/>
</dbReference>
<feature type="domain" description="CBS" evidence="11">
    <location>
        <begin position="224"/>
        <end position="285"/>
    </location>
</feature>
<feature type="transmembrane region" description="Helical" evidence="10">
    <location>
        <begin position="147"/>
        <end position="169"/>
    </location>
</feature>
<keyword evidence="3 9" id="KW-0812">Transmembrane</keyword>
<evidence type="ECO:0000259" key="12">
    <source>
        <dbReference type="PROSITE" id="PS51846"/>
    </source>
</evidence>
<keyword evidence="5 9" id="KW-1133">Transmembrane helix</keyword>
<accession>A0A9E2KYP8</accession>
<dbReference type="GO" id="GO:0005886">
    <property type="term" value="C:plasma membrane"/>
    <property type="evidence" value="ECO:0007669"/>
    <property type="project" value="UniProtKB-SubCell"/>
</dbReference>
<dbReference type="Gene3D" id="3.10.580.10">
    <property type="entry name" value="CBS-domain"/>
    <property type="match status" value="1"/>
</dbReference>
<evidence type="ECO:0000313" key="14">
    <source>
        <dbReference type="Proteomes" id="UP000724657"/>
    </source>
</evidence>
<name>A0A9E2KYP8_9FUSO</name>
<dbReference type="Pfam" id="PF03471">
    <property type="entry name" value="CorC_HlyC"/>
    <property type="match status" value="1"/>
</dbReference>
<dbReference type="Pfam" id="PF00571">
    <property type="entry name" value="CBS"/>
    <property type="match status" value="2"/>
</dbReference>
<evidence type="ECO:0000256" key="9">
    <source>
        <dbReference type="PROSITE-ProRule" id="PRU01193"/>
    </source>
</evidence>
<dbReference type="PANTHER" id="PTHR43099:SF2">
    <property type="entry name" value="UPF0053 PROTEIN YRKA"/>
    <property type="match status" value="1"/>
</dbReference>
<dbReference type="InterPro" id="IPR046342">
    <property type="entry name" value="CBS_dom_sf"/>
</dbReference>
<keyword evidence="6 8" id="KW-0129">CBS domain</keyword>
<evidence type="ECO:0000256" key="5">
    <source>
        <dbReference type="ARBA" id="ARBA00022989"/>
    </source>
</evidence>
<comment type="caution">
    <text evidence="13">The sequence shown here is derived from an EMBL/GenBank/DDBJ whole genome shotgun (WGS) entry which is preliminary data.</text>
</comment>
<evidence type="ECO:0000259" key="11">
    <source>
        <dbReference type="PROSITE" id="PS51371"/>
    </source>
</evidence>
<proteinExistence type="predicted"/>
<dbReference type="EMBL" id="JAHLFN010000068">
    <property type="protein sequence ID" value="MBU3842791.1"/>
    <property type="molecule type" value="Genomic_DNA"/>
</dbReference>
<dbReference type="InterPro" id="IPR005170">
    <property type="entry name" value="Transptr-assoc_dom"/>
</dbReference>
<dbReference type="PROSITE" id="PS51846">
    <property type="entry name" value="CNNM"/>
    <property type="match status" value="1"/>
</dbReference>
<dbReference type="InterPro" id="IPR051676">
    <property type="entry name" value="UPF0053_domain"/>
</dbReference>
<dbReference type="GO" id="GO:0050660">
    <property type="term" value="F:flavin adenine dinucleotide binding"/>
    <property type="evidence" value="ECO:0007669"/>
    <property type="project" value="InterPro"/>
</dbReference>
<sequence length="446" mass="50889">MDTVPEFNLYLNLLFLIFLTLTNAFFACTEIAMVSINKNKINLLAENGNKTAKLIQKVLAEPTNFLSTIQVAITLSGFFASASAATGFADILSKKLTVFNIAYTKELSIVIVTIILSYFTLVFGELVPKRIALHKAEAISMFSIRPIYIIAKLTFPFIKLLSISTNTILRILGFKIDNIEEQVSEEEIKSLLEVGQIHGVFNKTEKDMITSVLSFDNKNAKEIMTPRTATYMIDINSPLDEYLDELLNRKHSRVPVYDTEVDNIIGILFIKDFILEARKKGFEKVDVKTIMRKPYFIPETKKIDILFKEMQQSKIFMSIIIDEYGGFSGIVTMEDLIEEIVGSIEEEYQNKEPKITPVEENTYIVDGLFSIDALNYELGLDFYSDNYDTLSGFITGELERIPEEKEKIVLEYTNVRLEVLEIKDKRITKVKLTLKPKELDTETIEE</sequence>
<dbReference type="Gene3D" id="3.30.465.10">
    <property type="match status" value="1"/>
</dbReference>
<evidence type="ECO:0000313" key="13">
    <source>
        <dbReference type="EMBL" id="MBU3842791.1"/>
    </source>
</evidence>
<dbReference type="InterPro" id="IPR036318">
    <property type="entry name" value="FAD-bd_PCMH-like_sf"/>
</dbReference>
<keyword evidence="7 9" id="KW-0472">Membrane</keyword>
<keyword evidence="4" id="KW-0677">Repeat</keyword>
<dbReference type="SUPFAM" id="SSF56176">
    <property type="entry name" value="FAD-binding/transporter-associated domain-like"/>
    <property type="match status" value="1"/>
</dbReference>
<feature type="transmembrane region" description="Helical" evidence="10">
    <location>
        <begin position="109"/>
        <end position="127"/>
    </location>
</feature>
<evidence type="ECO:0000256" key="6">
    <source>
        <dbReference type="ARBA" id="ARBA00023122"/>
    </source>
</evidence>
<dbReference type="AlphaFoldDB" id="A0A9E2KYP8"/>
<feature type="domain" description="CNNM transmembrane" evidence="12">
    <location>
        <begin position="5"/>
        <end position="205"/>
    </location>
</feature>
<feature type="transmembrane region" description="Helical" evidence="10">
    <location>
        <begin position="65"/>
        <end position="89"/>
    </location>
</feature>
<feature type="domain" description="CBS" evidence="11">
    <location>
        <begin position="290"/>
        <end position="346"/>
    </location>
</feature>
<evidence type="ECO:0000256" key="1">
    <source>
        <dbReference type="ARBA" id="ARBA00004651"/>
    </source>
</evidence>
<dbReference type="InterPro" id="IPR002550">
    <property type="entry name" value="CNNM"/>
</dbReference>
<organism evidence="13 14">
    <name type="scientific">Candidatus Fusobacterium pullicola</name>
    <dbReference type="NCBI Taxonomy" id="2838601"/>
    <lineage>
        <taxon>Bacteria</taxon>
        <taxon>Fusobacteriati</taxon>
        <taxon>Fusobacteriota</taxon>
        <taxon>Fusobacteriia</taxon>
        <taxon>Fusobacteriales</taxon>
        <taxon>Fusobacteriaceae</taxon>
        <taxon>Fusobacterium</taxon>
    </lineage>
</organism>
<dbReference type="InterPro" id="IPR000644">
    <property type="entry name" value="CBS_dom"/>
</dbReference>
<dbReference type="SMART" id="SM01091">
    <property type="entry name" value="CorC_HlyC"/>
    <property type="match status" value="1"/>
</dbReference>
<dbReference type="SUPFAM" id="SSF54631">
    <property type="entry name" value="CBS-domain pair"/>
    <property type="match status" value="1"/>
</dbReference>